<dbReference type="EMBL" id="BPLR01011759">
    <property type="protein sequence ID" value="GIY48838.1"/>
    <property type="molecule type" value="Genomic_DNA"/>
</dbReference>
<dbReference type="Proteomes" id="UP001054945">
    <property type="component" value="Unassembled WGS sequence"/>
</dbReference>
<evidence type="ECO:0000313" key="1">
    <source>
        <dbReference type="EMBL" id="GIY48838.1"/>
    </source>
</evidence>
<evidence type="ECO:0000313" key="2">
    <source>
        <dbReference type="Proteomes" id="UP001054945"/>
    </source>
</evidence>
<organism evidence="1 2">
    <name type="scientific">Caerostris extrusa</name>
    <name type="common">Bark spider</name>
    <name type="synonym">Caerostris bankana</name>
    <dbReference type="NCBI Taxonomy" id="172846"/>
    <lineage>
        <taxon>Eukaryota</taxon>
        <taxon>Metazoa</taxon>
        <taxon>Ecdysozoa</taxon>
        <taxon>Arthropoda</taxon>
        <taxon>Chelicerata</taxon>
        <taxon>Arachnida</taxon>
        <taxon>Araneae</taxon>
        <taxon>Araneomorphae</taxon>
        <taxon>Entelegynae</taxon>
        <taxon>Araneoidea</taxon>
        <taxon>Araneidae</taxon>
        <taxon>Caerostris</taxon>
    </lineage>
</organism>
<sequence length="101" mass="12145">MNNNDITSNFRIEYIRSQYKRFETETKQYRKVLLEIYLSFRALLVFFFRYCFEVAAVSRSSPITGIFNFLYFGKIARGVSEEEVGKKYANSSMHEFYPFRQ</sequence>
<dbReference type="AlphaFoldDB" id="A0AAV4TQJ6"/>
<proteinExistence type="predicted"/>
<gene>
    <name evidence="1" type="ORF">CEXT_629411</name>
</gene>
<comment type="caution">
    <text evidence="1">The sequence shown here is derived from an EMBL/GenBank/DDBJ whole genome shotgun (WGS) entry which is preliminary data.</text>
</comment>
<name>A0AAV4TQJ6_CAEEX</name>
<protein>
    <submittedName>
        <fullName evidence="1">Uncharacterized protein</fullName>
    </submittedName>
</protein>
<accession>A0AAV4TQJ6</accession>
<keyword evidence="2" id="KW-1185">Reference proteome</keyword>
<reference evidence="1 2" key="1">
    <citation type="submission" date="2021-06" db="EMBL/GenBank/DDBJ databases">
        <title>Caerostris extrusa draft genome.</title>
        <authorList>
            <person name="Kono N."/>
            <person name="Arakawa K."/>
        </authorList>
    </citation>
    <scope>NUCLEOTIDE SEQUENCE [LARGE SCALE GENOMIC DNA]</scope>
</reference>